<dbReference type="Proteomes" id="UP000192491">
    <property type="component" value="Unassembled WGS sequence"/>
</dbReference>
<dbReference type="AlphaFoldDB" id="A0A1Y1Q813"/>
<feature type="non-terminal residue" evidence="1">
    <location>
        <position position="214"/>
    </location>
</feature>
<accession>A0A1Y1Q813</accession>
<organism evidence="1 2">
    <name type="scientific">Thiothrix lacustris</name>
    <dbReference type="NCBI Taxonomy" id="525917"/>
    <lineage>
        <taxon>Bacteria</taxon>
        <taxon>Pseudomonadati</taxon>
        <taxon>Pseudomonadota</taxon>
        <taxon>Gammaproteobacteria</taxon>
        <taxon>Thiotrichales</taxon>
        <taxon>Thiotrichaceae</taxon>
        <taxon>Thiothrix</taxon>
    </lineage>
</organism>
<evidence type="ECO:0000313" key="2">
    <source>
        <dbReference type="Proteomes" id="UP000192491"/>
    </source>
</evidence>
<name>A0A1Y1Q813_9GAMM</name>
<proteinExistence type="predicted"/>
<protein>
    <submittedName>
        <fullName evidence="1">Uncharacterized protein</fullName>
    </submittedName>
</protein>
<evidence type="ECO:0000313" key="1">
    <source>
        <dbReference type="EMBL" id="OQW99059.1"/>
    </source>
</evidence>
<reference evidence="1 2" key="1">
    <citation type="submission" date="2017-01" db="EMBL/GenBank/DDBJ databases">
        <title>Novel large sulfur bacteria in the metagenomes of groundwater-fed chemosynthetic microbial mats in the Lake Huron basin.</title>
        <authorList>
            <person name="Sharrar A.M."/>
            <person name="Flood B.E."/>
            <person name="Bailey J.V."/>
            <person name="Jones D.S."/>
            <person name="Biddanda B."/>
            <person name="Ruberg S.A."/>
            <person name="Marcus D.N."/>
            <person name="Dick G.J."/>
        </authorList>
    </citation>
    <scope>NUCLEOTIDE SEQUENCE [LARGE SCALE GENOMIC DNA]</scope>
    <source>
        <strain evidence="1">A8</strain>
    </source>
</reference>
<sequence length="214" mass="23941">MAYATTGGATRQKVDLEAITETMLDELKAVTDSGKTQSEKTKLFKRIADKVKTALHDDGRKKEDAKLALTTYKRYMTSVRNAIKDAGYVHHSLNGKTALAGTLPRVIKDYPEYAEMLETLRTEPAVTMGARVHEILKAIQADKGNKRRNAAYAAVKGMKADHEIMYHLKMDEVQRADFGEQHAAALDTKKTNTVRMVYADVMAMIEDGFKQERS</sequence>
<dbReference type="EMBL" id="MTEJ01000716">
    <property type="protein sequence ID" value="OQW99059.1"/>
    <property type="molecule type" value="Genomic_DNA"/>
</dbReference>
<gene>
    <name evidence="1" type="ORF">BWK73_51115</name>
</gene>
<dbReference type="Gene3D" id="1.10.287.3180">
    <property type="match status" value="1"/>
</dbReference>
<comment type="caution">
    <text evidence="1">The sequence shown here is derived from an EMBL/GenBank/DDBJ whole genome shotgun (WGS) entry which is preliminary data.</text>
</comment>